<comment type="caution">
    <text evidence="2">The sequence shown here is derived from an EMBL/GenBank/DDBJ whole genome shotgun (WGS) entry which is preliminary data.</text>
</comment>
<evidence type="ECO:0008006" key="4">
    <source>
        <dbReference type="Google" id="ProtNLM"/>
    </source>
</evidence>
<feature type="chain" id="PRO_5045494604" description="Beta/gamma crystallin 'Greek key' domain-containing protein" evidence="1">
    <location>
        <begin position="27"/>
        <end position="130"/>
    </location>
</feature>
<keyword evidence="1" id="KW-0732">Signal</keyword>
<dbReference type="SUPFAM" id="SSF49695">
    <property type="entry name" value="gamma-Crystallin-like"/>
    <property type="match status" value="1"/>
</dbReference>
<dbReference type="Gene3D" id="2.60.20.10">
    <property type="entry name" value="Crystallins"/>
    <property type="match status" value="1"/>
</dbReference>
<keyword evidence="3" id="KW-1185">Reference proteome</keyword>
<dbReference type="RefSeq" id="WP_377259604.1">
    <property type="nucleotide sequence ID" value="NZ_JBHMAA010000011.1"/>
</dbReference>
<reference evidence="2 3" key="1">
    <citation type="submission" date="2024-09" db="EMBL/GenBank/DDBJ databases">
        <authorList>
            <person name="Sun Q."/>
            <person name="Mori K."/>
        </authorList>
    </citation>
    <scope>NUCLEOTIDE SEQUENCE [LARGE SCALE GENOMIC DNA]</scope>
    <source>
        <strain evidence="2 3">TBRC 4938</strain>
    </source>
</reference>
<dbReference type="Proteomes" id="UP001589692">
    <property type="component" value="Unassembled WGS sequence"/>
</dbReference>
<feature type="signal peptide" evidence="1">
    <location>
        <begin position="1"/>
        <end position="26"/>
    </location>
</feature>
<accession>A0ABV6AEP9</accession>
<dbReference type="EMBL" id="JBHMAA010000011">
    <property type="protein sequence ID" value="MFB9949098.1"/>
    <property type="molecule type" value="Genomic_DNA"/>
</dbReference>
<evidence type="ECO:0000313" key="2">
    <source>
        <dbReference type="EMBL" id="MFB9949098.1"/>
    </source>
</evidence>
<evidence type="ECO:0000313" key="3">
    <source>
        <dbReference type="Proteomes" id="UP001589692"/>
    </source>
</evidence>
<evidence type="ECO:0000256" key="1">
    <source>
        <dbReference type="SAM" id="SignalP"/>
    </source>
</evidence>
<name>A0ABV6AEP9_9HYPH</name>
<organism evidence="2 3">
    <name type="scientific">Rhizobium puerariae</name>
    <dbReference type="NCBI Taxonomy" id="1585791"/>
    <lineage>
        <taxon>Bacteria</taxon>
        <taxon>Pseudomonadati</taxon>
        <taxon>Pseudomonadota</taxon>
        <taxon>Alphaproteobacteria</taxon>
        <taxon>Hyphomicrobiales</taxon>
        <taxon>Rhizobiaceae</taxon>
        <taxon>Rhizobium/Agrobacterium group</taxon>
        <taxon>Rhizobium</taxon>
    </lineage>
</organism>
<dbReference type="InterPro" id="IPR011024">
    <property type="entry name" value="G_crystallin-like"/>
</dbReference>
<gene>
    <name evidence="2" type="ORF">ACFFP0_09585</name>
</gene>
<proteinExistence type="predicted"/>
<sequence>MSVLYNLARYAFLAVSFASLPAIAFAGCRIFEHRDYGGAGYTLDNLERMIMVDGESLGCSVSHGNSDCPSTTYDSSWNDHISSFRLTRGCTLTLWEHINEKGARFRSDRSYTYVGSRWNDEASEALCTCN</sequence>
<protein>
    <recommendedName>
        <fullName evidence="4">Beta/gamma crystallin 'Greek key' domain-containing protein</fullName>
    </recommendedName>
</protein>